<keyword evidence="2" id="KW-1185">Reference proteome</keyword>
<name>A0A0N4YFP8_NIPBR</name>
<gene>
    <name evidence="1" type="ORF">NBR_LOCUS15593</name>
</gene>
<dbReference type="WBParaSite" id="NBR_0001559101-mRNA-1">
    <property type="protein sequence ID" value="NBR_0001559101-mRNA-1"/>
    <property type="gene ID" value="NBR_0001559101"/>
</dbReference>
<dbReference type="EMBL" id="UYSL01021805">
    <property type="protein sequence ID" value="VDL79187.1"/>
    <property type="molecule type" value="Genomic_DNA"/>
</dbReference>
<reference evidence="1 2" key="2">
    <citation type="submission" date="2018-11" db="EMBL/GenBank/DDBJ databases">
        <authorList>
            <consortium name="Pathogen Informatics"/>
        </authorList>
    </citation>
    <scope>NUCLEOTIDE SEQUENCE [LARGE SCALE GENOMIC DNA]</scope>
</reference>
<organism evidence="3">
    <name type="scientific">Nippostrongylus brasiliensis</name>
    <name type="common">Rat hookworm</name>
    <dbReference type="NCBI Taxonomy" id="27835"/>
    <lineage>
        <taxon>Eukaryota</taxon>
        <taxon>Metazoa</taxon>
        <taxon>Ecdysozoa</taxon>
        <taxon>Nematoda</taxon>
        <taxon>Chromadorea</taxon>
        <taxon>Rhabditida</taxon>
        <taxon>Rhabditina</taxon>
        <taxon>Rhabditomorpha</taxon>
        <taxon>Strongyloidea</taxon>
        <taxon>Heligmosomidae</taxon>
        <taxon>Nippostrongylus</taxon>
    </lineage>
</organism>
<proteinExistence type="predicted"/>
<protein>
    <submittedName>
        <fullName evidence="3">BHLH domain-containing protein</fullName>
    </submittedName>
</protein>
<evidence type="ECO:0000313" key="3">
    <source>
        <dbReference type="WBParaSite" id="NBR_0001559101-mRNA-1"/>
    </source>
</evidence>
<evidence type="ECO:0000313" key="2">
    <source>
        <dbReference type="Proteomes" id="UP000271162"/>
    </source>
</evidence>
<dbReference type="AlphaFoldDB" id="A0A0N4YFP8"/>
<sequence>MATCDSSSTGPLLAKRRYSSVDGVKSLNDRLHDRYSPFKRKSLKRCTEELLTVLTTNEYIIVTVRVVDWNLIMATQKCYSCYETFTVPPVSVI</sequence>
<dbReference type="Proteomes" id="UP000271162">
    <property type="component" value="Unassembled WGS sequence"/>
</dbReference>
<accession>A0A0N4YFP8</accession>
<reference evidence="3" key="1">
    <citation type="submission" date="2017-02" db="UniProtKB">
        <authorList>
            <consortium name="WormBaseParasite"/>
        </authorList>
    </citation>
    <scope>IDENTIFICATION</scope>
</reference>
<evidence type="ECO:0000313" key="1">
    <source>
        <dbReference type="EMBL" id="VDL79187.1"/>
    </source>
</evidence>